<dbReference type="AlphaFoldDB" id="W4HK82"/>
<accession>W4HK82</accession>
<dbReference type="EMBL" id="AQQW01000006">
    <property type="protein sequence ID" value="ETW12536.1"/>
    <property type="molecule type" value="Genomic_DNA"/>
</dbReference>
<gene>
    <name evidence="1" type="ORF">ATO8_10979</name>
</gene>
<organism evidence="1 2">
    <name type="scientific">Roseivivax marinus</name>
    <dbReference type="NCBI Taxonomy" id="1379903"/>
    <lineage>
        <taxon>Bacteria</taxon>
        <taxon>Pseudomonadati</taxon>
        <taxon>Pseudomonadota</taxon>
        <taxon>Alphaproteobacteria</taxon>
        <taxon>Rhodobacterales</taxon>
        <taxon>Roseobacteraceae</taxon>
        <taxon>Roseivivax</taxon>
    </lineage>
</organism>
<keyword evidence="2" id="KW-1185">Reference proteome</keyword>
<proteinExistence type="predicted"/>
<dbReference type="STRING" id="1379903.ATO8_10979"/>
<dbReference type="Proteomes" id="UP000019063">
    <property type="component" value="Unassembled WGS sequence"/>
</dbReference>
<comment type="caution">
    <text evidence="1">The sequence shown here is derived from an EMBL/GenBank/DDBJ whole genome shotgun (WGS) entry which is preliminary data.</text>
</comment>
<dbReference type="eggNOG" id="ENOG5032V0A">
    <property type="taxonomic scope" value="Bacteria"/>
</dbReference>
<name>W4HK82_9RHOB</name>
<sequence length="186" mass="20848">MMVVWIVYLNMFLVSFSRQNRSVIHISRAASEHMNGRCLVTNMGAQNLYLVGVVIDIKTKDGNSRAIVTDREEWGEGDFDNMLQRTLQGPLGAGEARDIGSFEELAKRAQARLGSEFDTRRSKALTITAVAAPNQHQKLVGASKCFNVQDVDAEDAEPRFVPSTLMTKQISGLFRTRRLSRMVQDR</sequence>
<evidence type="ECO:0000313" key="1">
    <source>
        <dbReference type="EMBL" id="ETW12536.1"/>
    </source>
</evidence>
<evidence type="ECO:0000313" key="2">
    <source>
        <dbReference type="Proteomes" id="UP000019063"/>
    </source>
</evidence>
<reference evidence="1 2" key="1">
    <citation type="journal article" date="2014" name="Antonie Van Leeuwenhoek">
        <title>Roseivivax atlanticus sp. nov., isolated from surface seawater of the Atlantic Ocean.</title>
        <authorList>
            <person name="Li G."/>
            <person name="Lai Q."/>
            <person name="Liu X."/>
            <person name="Sun F."/>
            <person name="Shao Z."/>
        </authorList>
    </citation>
    <scope>NUCLEOTIDE SEQUENCE [LARGE SCALE GENOMIC DNA]</scope>
    <source>
        <strain evidence="1 2">22II-s10s</strain>
    </source>
</reference>
<protein>
    <submittedName>
        <fullName evidence="1">Uncharacterized protein</fullName>
    </submittedName>
</protein>